<feature type="domain" description="Alpha-carbonic anhydrase" evidence="5">
    <location>
        <begin position="21"/>
        <end position="279"/>
    </location>
</feature>
<keyword evidence="3" id="KW-0812">Transmembrane</keyword>
<comment type="similarity">
    <text evidence="1">Belongs to the alpha-carbonic anhydrase family.</text>
</comment>
<protein>
    <submittedName>
        <fullName evidence="7">Carbonic anhydrase 14</fullName>
    </submittedName>
</protein>
<evidence type="ECO:0000256" key="3">
    <source>
        <dbReference type="SAM" id="Phobius"/>
    </source>
</evidence>
<keyword evidence="6" id="KW-1185">Reference proteome</keyword>
<evidence type="ECO:0000313" key="7">
    <source>
        <dbReference type="RefSeq" id="XP_067169249.1"/>
    </source>
</evidence>
<dbReference type="Proteomes" id="UP001652627">
    <property type="component" value="Chromosome 31"/>
</dbReference>
<dbReference type="RefSeq" id="XP_067169249.1">
    <property type="nucleotide sequence ID" value="XM_067313148.1"/>
</dbReference>
<feature type="chain" id="PRO_5047002222" evidence="4">
    <location>
        <begin position="19"/>
        <end position="343"/>
    </location>
</feature>
<evidence type="ECO:0000259" key="5">
    <source>
        <dbReference type="PROSITE" id="PS51144"/>
    </source>
</evidence>
<proteinExistence type="inferred from homology"/>
<feature type="region of interest" description="Disordered" evidence="2">
    <location>
        <begin position="321"/>
        <end position="343"/>
    </location>
</feature>
<dbReference type="InterPro" id="IPR001148">
    <property type="entry name" value="CA_dom"/>
</dbReference>
<dbReference type="Gene3D" id="3.10.200.10">
    <property type="entry name" value="Alpha carbonic anhydrase"/>
    <property type="match status" value="1"/>
</dbReference>
<evidence type="ECO:0000256" key="1">
    <source>
        <dbReference type="ARBA" id="ARBA00010718"/>
    </source>
</evidence>
<feature type="signal peptide" evidence="4">
    <location>
        <begin position="1"/>
        <end position="18"/>
    </location>
</feature>
<dbReference type="Pfam" id="PF00194">
    <property type="entry name" value="Carb_anhydrase"/>
    <property type="match status" value="1"/>
</dbReference>
<evidence type="ECO:0000256" key="4">
    <source>
        <dbReference type="SAM" id="SignalP"/>
    </source>
</evidence>
<keyword evidence="4" id="KW-0732">Signal</keyword>
<reference evidence="7" key="1">
    <citation type="submission" date="2025-08" db="UniProtKB">
        <authorList>
            <consortium name="RefSeq"/>
        </authorList>
    </citation>
    <scope>IDENTIFICATION</scope>
    <source>
        <tissue evidence="7">Blood</tissue>
    </source>
</reference>
<dbReference type="InterPro" id="IPR036398">
    <property type="entry name" value="CA_dom_sf"/>
</dbReference>
<evidence type="ECO:0000313" key="6">
    <source>
        <dbReference type="Proteomes" id="UP001652627"/>
    </source>
</evidence>
<dbReference type="PROSITE" id="PS51144">
    <property type="entry name" value="ALPHA_CA_2"/>
    <property type="match status" value="1"/>
</dbReference>
<gene>
    <name evidence="7" type="primary">CA14</name>
</gene>
<sequence>MLLAAVLLRGLVPALAAAAGWHWTYDGPHGQERWAEGYPACGGRAQSPIDIETRRAQADPSLPPLLPQGSAAGAWGLANDGHTVVLALPPALTLRGLPRAFAAVQLHFHWGHGSGGGGGSEHLVDGRRAAAEMHVVHYDAERFADAGEAQRHAGGLAVLAVLLEVGAEPNAAYDNILRHLGSVRYAGQKTSIPSFSVRDLLPERLDHYYRYNGSLTTPPCFQSVLWTVFRQRVRISGAQLEQLQGALYATAAEQPSPELLVDNFRAPQSLNQRLVLSSVPGGSRGYTAGKVVAIAVGIVFGCLSLFLAIYLTAKRMRARRTQAQDAASKPSARRATPDDGRRL</sequence>
<feature type="transmembrane region" description="Helical" evidence="3">
    <location>
        <begin position="291"/>
        <end position="313"/>
    </location>
</feature>
<dbReference type="SUPFAM" id="SSF51069">
    <property type="entry name" value="Carbonic anhydrase"/>
    <property type="match status" value="1"/>
</dbReference>
<organism evidence="6 7">
    <name type="scientific">Apteryx mantelli</name>
    <name type="common">North Island brown kiwi</name>
    <dbReference type="NCBI Taxonomy" id="2696672"/>
    <lineage>
        <taxon>Eukaryota</taxon>
        <taxon>Metazoa</taxon>
        <taxon>Chordata</taxon>
        <taxon>Craniata</taxon>
        <taxon>Vertebrata</taxon>
        <taxon>Euteleostomi</taxon>
        <taxon>Archelosauria</taxon>
        <taxon>Archosauria</taxon>
        <taxon>Dinosauria</taxon>
        <taxon>Saurischia</taxon>
        <taxon>Theropoda</taxon>
        <taxon>Coelurosauria</taxon>
        <taxon>Aves</taxon>
        <taxon>Palaeognathae</taxon>
        <taxon>Apterygiformes</taxon>
        <taxon>Apterygidae</taxon>
        <taxon>Apteryx</taxon>
    </lineage>
</organism>
<keyword evidence="3" id="KW-0472">Membrane</keyword>
<evidence type="ECO:0000256" key="2">
    <source>
        <dbReference type="SAM" id="MobiDB-lite"/>
    </source>
</evidence>
<dbReference type="InterPro" id="IPR023561">
    <property type="entry name" value="Carbonic_anhydrase_a-class"/>
</dbReference>
<name>A0ABM4FWC0_9AVES</name>
<keyword evidence="3" id="KW-1133">Transmembrane helix</keyword>
<dbReference type="SMART" id="SM01057">
    <property type="entry name" value="Carb_anhydrase"/>
    <property type="match status" value="1"/>
</dbReference>
<accession>A0ABM4FWC0</accession>
<dbReference type="PANTHER" id="PTHR18952">
    <property type="entry name" value="CARBONIC ANHYDRASE"/>
    <property type="match status" value="1"/>
</dbReference>
<dbReference type="PANTHER" id="PTHR18952:SF84">
    <property type="entry name" value="CARBONIC ANHYDRASE 14"/>
    <property type="match status" value="1"/>
</dbReference>
<dbReference type="GeneID" id="106491031"/>